<name>A0A1G1Y2G8_9BACT</name>
<dbReference type="AlphaFoldDB" id="A0A1G1Y2G8"/>
<dbReference type="InterPro" id="IPR050596">
    <property type="entry name" value="AspAT/PAT-like"/>
</dbReference>
<keyword evidence="4" id="KW-0808">Transferase</keyword>
<dbReference type="NCBIfam" id="NF005744">
    <property type="entry name" value="PRK07568.1"/>
    <property type="match status" value="1"/>
</dbReference>
<dbReference type="PANTHER" id="PTHR46383:SF1">
    <property type="entry name" value="ASPARTATE AMINOTRANSFERASE"/>
    <property type="match status" value="1"/>
</dbReference>
<keyword evidence="5" id="KW-0663">Pyridoxal phosphate</keyword>
<dbReference type="PANTHER" id="PTHR46383">
    <property type="entry name" value="ASPARTATE AMINOTRANSFERASE"/>
    <property type="match status" value="1"/>
</dbReference>
<proteinExistence type="inferred from homology"/>
<dbReference type="GO" id="GO:0006520">
    <property type="term" value="P:amino acid metabolic process"/>
    <property type="evidence" value="ECO:0007669"/>
    <property type="project" value="InterPro"/>
</dbReference>
<dbReference type="Pfam" id="PF00155">
    <property type="entry name" value="Aminotran_1_2"/>
    <property type="match status" value="1"/>
</dbReference>
<organism evidence="7 8">
    <name type="scientific">Candidatus Buchananbacteria bacterium RIFCSPHIGHO2_01_FULL_46_12</name>
    <dbReference type="NCBI Taxonomy" id="1797536"/>
    <lineage>
        <taxon>Bacteria</taxon>
        <taxon>Candidatus Buchananiibacteriota</taxon>
    </lineage>
</organism>
<evidence type="ECO:0000256" key="3">
    <source>
        <dbReference type="ARBA" id="ARBA00022576"/>
    </source>
</evidence>
<gene>
    <name evidence="7" type="ORF">A2663_00770</name>
</gene>
<evidence type="ECO:0000313" key="7">
    <source>
        <dbReference type="EMBL" id="OGY46016.1"/>
    </source>
</evidence>
<evidence type="ECO:0000256" key="2">
    <source>
        <dbReference type="ARBA" id="ARBA00007441"/>
    </source>
</evidence>
<evidence type="ECO:0000256" key="4">
    <source>
        <dbReference type="ARBA" id="ARBA00022679"/>
    </source>
</evidence>
<comment type="cofactor">
    <cofactor evidence="1">
        <name>pyridoxal 5'-phosphate</name>
        <dbReference type="ChEBI" id="CHEBI:597326"/>
    </cofactor>
</comment>
<evidence type="ECO:0000259" key="6">
    <source>
        <dbReference type="Pfam" id="PF00155"/>
    </source>
</evidence>
<reference evidence="7 8" key="1">
    <citation type="journal article" date="2016" name="Nat. Commun.">
        <title>Thousands of microbial genomes shed light on interconnected biogeochemical processes in an aquifer system.</title>
        <authorList>
            <person name="Anantharaman K."/>
            <person name="Brown C.T."/>
            <person name="Hug L.A."/>
            <person name="Sharon I."/>
            <person name="Castelle C.J."/>
            <person name="Probst A.J."/>
            <person name="Thomas B.C."/>
            <person name="Singh A."/>
            <person name="Wilkins M.J."/>
            <person name="Karaoz U."/>
            <person name="Brodie E.L."/>
            <person name="Williams K.H."/>
            <person name="Hubbard S.S."/>
            <person name="Banfield J.F."/>
        </authorList>
    </citation>
    <scope>NUCLEOTIDE SEQUENCE [LARGE SCALE GENOMIC DNA]</scope>
</reference>
<dbReference type="InterPro" id="IPR015421">
    <property type="entry name" value="PyrdxlP-dep_Trfase_major"/>
</dbReference>
<comment type="caution">
    <text evidence="7">The sequence shown here is derived from an EMBL/GenBank/DDBJ whole genome shotgun (WGS) entry which is preliminary data.</text>
</comment>
<dbReference type="EMBL" id="MHIF01000066">
    <property type="protein sequence ID" value="OGY46016.1"/>
    <property type="molecule type" value="Genomic_DNA"/>
</dbReference>
<keyword evidence="3" id="KW-0032">Aminotransferase</keyword>
<evidence type="ECO:0000256" key="1">
    <source>
        <dbReference type="ARBA" id="ARBA00001933"/>
    </source>
</evidence>
<dbReference type="InterPro" id="IPR015424">
    <property type="entry name" value="PyrdxlP-dep_Trfase"/>
</dbReference>
<sequence length="396" mass="43991">MPTQPSQRAQKLMASPIRKFLPLVRQAEQRGIKVFKLNVGDPDLAPPPQFLAAIKRYHQPNLGYAPSPGIAEHTAAWVKYYAKFGVKLKPENIVPTVGGAEAIFLAMLSAADAGEEIIVFEPLYTSYKGFAVMANIKLVPITLKAENNFALPGAEEIEKKVNKKTRAIVIINPNNPTGSALSEKEIQAVIKVAKKHNLFIISDETYREIIFSGRPDCLLKYPAAKDNVILVDSVSKRFSCPGARIGCVASYNKDLMRAILKLAMIRLSAPTLEQYGTIPLLENSGPYTKKITAEYRRRRDAILAGLKQIPGVKTQKPRGAFYLIARLPVKSSEKFIKWLLEKFSYRGKTLLLTPTAEFYVTPGQGKNEVRIAYVLNCAALKEAMEVLKVALEKYNK</sequence>
<dbReference type="CDD" id="cd00609">
    <property type="entry name" value="AAT_like"/>
    <property type="match status" value="1"/>
</dbReference>
<dbReference type="SUPFAM" id="SSF53383">
    <property type="entry name" value="PLP-dependent transferases"/>
    <property type="match status" value="1"/>
</dbReference>
<evidence type="ECO:0000313" key="8">
    <source>
        <dbReference type="Proteomes" id="UP000178432"/>
    </source>
</evidence>
<dbReference type="InterPro" id="IPR004839">
    <property type="entry name" value="Aminotransferase_I/II_large"/>
</dbReference>
<dbReference type="Proteomes" id="UP000178432">
    <property type="component" value="Unassembled WGS sequence"/>
</dbReference>
<dbReference type="GO" id="GO:0030170">
    <property type="term" value="F:pyridoxal phosphate binding"/>
    <property type="evidence" value="ECO:0007669"/>
    <property type="project" value="InterPro"/>
</dbReference>
<accession>A0A1G1Y2G8</accession>
<dbReference type="Gene3D" id="3.90.1150.10">
    <property type="entry name" value="Aspartate Aminotransferase, domain 1"/>
    <property type="match status" value="1"/>
</dbReference>
<dbReference type="GO" id="GO:0008483">
    <property type="term" value="F:transaminase activity"/>
    <property type="evidence" value="ECO:0007669"/>
    <property type="project" value="UniProtKB-KW"/>
</dbReference>
<evidence type="ECO:0000256" key="5">
    <source>
        <dbReference type="ARBA" id="ARBA00022898"/>
    </source>
</evidence>
<feature type="domain" description="Aminotransferase class I/classII large" evidence="6">
    <location>
        <begin position="33"/>
        <end position="386"/>
    </location>
</feature>
<protein>
    <recommendedName>
        <fullName evidence="6">Aminotransferase class I/classII large domain-containing protein</fullName>
    </recommendedName>
</protein>
<comment type="similarity">
    <text evidence="2">Belongs to the class-I pyridoxal-phosphate-dependent aminotransferase family.</text>
</comment>
<dbReference type="InterPro" id="IPR015422">
    <property type="entry name" value="PyrdxlP-dep_Trfase_small"/>
</dbReference>
<dbReference type="Gene3D" id="3.40.640.10">
    <property type="entry name" value="Type I PLP-dependent aspartate aminotransferase-like (Major domain)"/>
    <property type="match status" value="1"/>
</dbReference>